<feature type="domain" description="Spore germination GerD central core" evidence="2">
    <location>
        <begin position="68"/>
        <end position="180"/>
    </location>
</feature>
<evidence type="ECO:0000313" key="4">
    <source>
        <dbReference type="Proteomes" id="UP000234748"/>
    </source>
</evidence>
<proteinExistence type="predicted"/>
<comment type="caution">
    <text evidence="3">The sequence shown here is derived from an EMBL/GenBank/DDBJ whole genome shotgun (WGS) entry which is preliminary data.</text>
</comment>
<name>A0A2N5MAH5_9BACI</name>
<feature type="chain" id="PRO_5039038669" evidence="1">
    <location>
        <begin position="24"/>
        <end position="190"/>
    </location>
</feature>
<evidence type="ECO:0000256" key="1">
    <source>
        <dbReference type="SAM" id="SignalP"/>
    </source>
</evidence>
<keyword evidence="4" id="KW-1185">Reference proteome</keyword>
<dbReference type="RefSeq" id="WP_101640246.1">
    <property type="nucleotide sequence ID" value="NZ_PGUY01000009.1"/>
</dbReference>
<dbReference type="AlphaFoldDB" id="A0A2N5MAH5"/>
<evidence type="ECO:0000259" key="2">
    <source>
        <dbReference type="Pfam" id="PF17898"/>
    </source>
</evidence>
<protein>
    <submittedName>
        <fullName evidence="3">Spore gernimation protein GerD</fullName>
    </submittedName>
</protein>
<feature type="signal peptide" evidence="1">
    <location>
        <begin position="1"/>
        <end position="23"/>
    </location>
</feature>
<evidence type="ECO:0000313" key="3">
    <source>
        <dbReference type="EMBL" id="PLT31366.1"/>
    </source>
</evidence>
<dbReference type="Proteomes" id="UP000234748">
    <property type="component" value="Unassembled WGS sequence"/>
</dbReference>
<accession>A0A2N5MAH5</accession>
<dbReference type="NCBIfam" id="NF040801">
    <property type="entry name" value="spore_GerD"/>
    <property type="match status" value="1"/>
</dbReference>
<dbReference type="PROSITE" id="PS51257">
    <property type="entry name" value="PROKAR_LIPOPROTEIN"/>
    <property type="match status" value="1"/>
</dbReference>
<dbReference type="EMBL" id="PGUY01000009">
    <property type="protein sequence ID" value="PLT31366.1"/>
    <property type="molecule type" value="Genomic_DNA"/>
</dbReference>
<keyword evidence="1" id="KW-0732">Signal</keyword>
<reference evidence="3 4" key="1">
    <citation type="submission" date="2017-11" db="EMBL/GenBank/DDBJ databases">
        <title>Comparitive Functional Genomics of Dry Heat Resistant strains isolated from the Viking Spacecraft.</title>
        <authorList>
            <person name="Seuylemezian A."/>
            <person name="Cooper K."/>
            <person name="Vaishampayan P."/>
        </authorList>
    </citation>
    <scope>NUCLEOTIDE SEQUENCE [LARGE SCALE GENOMIC DNA]</scope>
    <source>
        <strain evidence="3 4">V1-29</strain>
    </source>
</reference>
<sequence>MRSGALILLLSAFFLTLSGCNLAGGSNHEEKVDYEETKKMVMDIIKSEDGKKAFQEVLKDPKIREQFVLDDPLVTNTIQTNLTSDKSKTFWQKNLSDPKFASTYAKSLKSEHEKLLKDLMKDPAYQKQIISLMQDPQLSSSYLKVLQSQQYRDTVQKVMLETMDSPLFKAKMQDTIIKAAEEMPASKAKK</sequence>
<dbReference type="Pfam" id="PF17898">
    <property type="entry name" value="GerD"/>
    <property type="match status" value="1"/>
</dbReference>
<dbReference type="OrthoDB" id="2375836at2"/>
<dbReference type="InterPro" id="IPR041262">
    <property type="entry name" value="GerD_central"/>
</dbReference>
<organism evidence="3 4">
    <name type="scientific">Peribacillus deserti</name>
    <dbReference type="NCBI Taxonomy" id="673318"/>
    <lineage>
        <taxon>Bacteria</taxon>
        <taxon>Bacillati</taxon>
        <taxon>Bacillota</taxon>
        <taxon>Bacilli</taxon>
        <taxon>Bacillales</taxon>
        <taxon>Bacillaceae</taxon>
        <taxon>Peribacillus</taxon>
    </lineage>
</organism>
<gene>
    <name evidence="3" type="ORF">CUU66_03250</name>
</gene>